<dbReference type="InterPro" id="IPR050968">
    <property type="entry name" value="Cytochrome_c_oxidase_bac_sub4"/>
</dbReference>
<organism evidence="2 3">
    <name type="scientific">Pseudomonas oryzihabitans</name>
    <dbReference type="NCBI Taxonomy" id="47885"/>
    <lineage>
        <taxon>Bacteria</taxon>
        <taxon>Pseudomonadati</taxon>
        <taxon>Pseudomonadota</taxon>
        <taxon>Gammaproteobacteria</taxon>
        <taxon>Pseudomonadales</taxon>
        <taxon>Pseudomonadaceae</taxon>
        <taxon>Pseudomonas</taxon>
    </lineage>
</organism>
<feature type="transmembrane region" description="Helical" evidence="1">
    <location>
        <begin position="73"/>
        <end position="94"/>
    </location>
</feature>
<dbReference type="GO" id="GO:0015990">
    <property type="term" value="P:electron transport coupled proton transport"/>
    <property type="evidence" value="ECO:0007669"/>
    <property type="project" value="TreeGrafter"/>
</dbReference>
<dbReference type="GO" id="GO:0015078">
    <property type="term" value="F:proton transmembrane transporter activity"/>
    <property type="evidence" value="ECO:0007669"/>
    <property type="project" value="TreeGrafter"/>
</dbReference>
<feature type="transmembrane region" description="Helical" evidence="1">
    <location>
        <begin position="39"/>
        <end position="61"/>
    </location>
</feature>
<proteinExistence type="predicted"/>
<accession>A0A0U4WKG8</accession>
<keyword evidence="1" id="KW-1133">Transmembrane helix</keyword>
<dbReference type="RefSeq" id="WP_059315098.1">
    <property type="nucleotide sequence ID" value="NZ_CP013987.1"/>
</dbReference>
<evidence type="ECO:0000256" key="1">
    <source>
        <dbReference type="SAM" id="Phobius"/>
    </source>
</evidence>
<protein>
    <submittedName>
        <fullName evidence="2">Cytochrome-c oxidase</fullName>
    </submittedName>
</protein>
<sequence length="102" mass="11399">MKRDDYRRELASYVTGLTLAVLLSLIPIALIQFPSLPRGTTLGVIFGLGLLQILVHLRCFLHISLGRSHRHDLYLLLFTSLILVLMVVGSLVVLGDLHHRMG</sequence>
<dbReference type="Proteomes" id="UP000064137">
    <property type="component" value="Chromosome"/>
</dbReference>
<reference evidence="2 3" key="1">
    <citation type="submission" date="2016-01" db="EMBL/GenBank/DDBJ databases">
        <title>Annotation of Pseudomonas oryzihabitans USDA-ARS-USMARC-56511.</title>
        <authorList>
            <person name="Harhay G.P."/>
            <person name="Harhay D.M."/>
            <person name="Smith T.P.L."/>
            <person name="Bono J.L."/>
            <person name="Heaton M.P."/>
            <person name="Clawson M.L."/>
            <person name="Chitko-Mckown C.G."/>
            <person name="Capik S.F."/>
            <person name="DeDonder K.D."/>
            <person name="Apley M.D."/>
            <person name="Lubbers B.V."/>
            <person name="White B.J."/>
            <person name="Larson R.L."/>
        </authorList>
    </citation>
    <scope>NUCLEOTIDE SEQUENCE [LARGE SCALE GENOMIC DNA]</scope>
    <source>
        <strain evidence="2 3">USDA-ARS-USMARC-56511</strain>
    </source>
</reference>
<dbReference type="GO" id="GO:0005886">
    <property type="term" value="C:plasma membrane"/>
    <property type="evidence" value="ECO:0007669"/>
    <property type="project" value="UniProtKB-SubCell"/>
</dbReference>
<dbReference type="EMBL" id="CP013987">
    <property type="protein sequence ID" value="ALZ84924.1"/>
    <property type="molecule type" value="Genomic_DNA"/>
</dbReference>
<dbReference type="GO" id="GO:0009319">
    <property type="term" value="C:cytochrome o ubiquinol oxidase complex"/>
    <property type="evidence" value="ECO:0007669"/>
    <property type="project" value="TreeGrafter"/>
</dbReference>
<evidence type="ECO:0000313" key="2">
    <source>
        <dbReference type="EMBL" id="ALZ84924.1"/>
    </source>
</evidence>
<evidence type="ECO:0000313" key="3">
    <source>
        <dbReference type="Proteomes" id="UP000064137"/>
    </source>
</evidence>
<dbReference type="OrthoDB" id="2375888at2"/>
<dbReference type="AlphaFoldDB" id="A0A0U4WKG8"/>
<dbReference type="GO" id="GO:0019646">
    <property type="term" value="P:aerobic electron transport chain"/>
    <property type="evidence" value="ECO:0007669"/>
    <property type="project" value="TreeGrafter"/>
</dbReference>
<dbReference type="KEGG" id="por:APT59_12265"/>
<name>A0A0U4WKG8_9PSED</name>
<gene>
    <name evidence="2" type="ORF">APT59_12265</name>
</gene>
<keyword evidence="1" id="KW-0812">Transmembrane</keyword>
<dbReference type="PANTHER" id="PTHR36835:SF1">
    <property type="entry name" value="CYTOCHROME BO(3) UBIQUINOL OXIDASE SUBUNIT 4"/>
    <property type="match status" value="1"/>
</dbReference>
<keyword evidence="1" id="KW-0472">Membrane</keyword>
<feature type="transmembrane region" description="Helical" evidence="1">
    <location>
        <begin position="12"/>
        <end position="33"/>
    </location>
</feature>
<dbReference type="PANTHER" id="PTHR36835">
    <property type="entry name" value="CYTOCHROME BO(3) UBIQUINOL OXIDASE SUBUNIT 4"/>
    <property type="match status" value="1"/>
</dbReference>
<dbReference type="GO" id="GO:0009486">
    <property type="term" value="F:cytochrome bo3 ubiquinol oxidase activity"/>
    <property type="evidence" value="ECO:0007669"/>
    <property type="project" value="TreeGrafter"/>
</dbReference>